<keyword evidence="4" id="KW-1185">Reference proteome</keyword>
<keyword evidence="3" id="KW-0808">Transferase</keyword>
<proteinExistence type="inferred from homology"/>
<evidence type="ECO:0000313" key="3">
    <source>
        <dbReference type="EMBL" id="KAH8093092.1"/>
    </source>
</evidence>
<dbReference type="Pfam" id="PF08242">
    <property type="entry name" value="Methyltransf_12"/>
    <property type="match status" value="1"/>
</dbReference>
<dbReference type="CDD" id="cd02440">
    <property type="entry name" value="AdoMet_MTases"/>
    <property type="match status" value="1"/>
</dbReference>
<evidence type="ECO:0000259" key="2">
    <source>
        <dbReference type="Pfam" id="PF08242"/>
    </source>
</evidence>
<evidence type="ECO:0000256" key="1">
    <source>
        <dbReference type="ARBA" id="ARBA00008361"/>
    </source>
</evidence>
<dbReference type="EMBL" id="JAEVFJ010000030">
    <property type="protein sequence ID" value="KAH8093092.1"/>
    <property type="molecule type" value="Genomic_DNA"/>
</dbReference>
<feature type="domain" description="Methyltransferase type 12" evidence="2">
    <location>
        <begin position="60"/>
        <end position="164"/>
    </location>
</feature>
<keyword evidence="3" id="KW-0489">Methyltransferase</keyword>
<name>A0A8K0XMT7_9AGAR</name>
<dbReference type="InterPro" id="IPR013217">
    <property type="entry name" value="Methyltransf_12"/>
</dbReference>
<dbReference type="InterPro" id="IPR029063">
    <property type="entry name" value="SAM-dependent_MTases_sf"/>
</dbReference>
<accession>A0A8K0XMT7</accession>
<dbReference type="AlphaFoldDB" id="A0A8K0XMT7"/>
<dbReference type="Proteomes" id="UP000813824">
    <property type="component" value="Unassembled WGS sequence"/>
</dbReference>
<dbReference type="Gene3D" id="3.40.50.150">
    <property type="entry name" value="Vaccinia Virus protein VP39"/>
    <property type="match status" value="1"/>
</dbReference>
<dbReference type="InterPro" id="IPR016584">
    <property type="entry name" value="MeTrfase_VrtF"/>
</dbReference>
<organism evidence="3 4">
    <name type="scientific">Cristinia sonorae</name>
    <dbReference type="NCBI Taxonomy" id="1940300"/>
    <lineage>
        <taxon>Eukaryota</taxon>
        <taxon>Fungi</taxon>
        <taxon>Dikarya</taxon>
        <taxon>Basidiomycota</taxon>
        <taxon>Agaricomycotina</taxon>
        <taxon>Agaricomycetes</taxon>
        <taxon>Agaricomycetidae</taxon>
        <taxon>Agaricales</taxon>
        <taxon>Pleurotineae</taxon>
        <taxon>Stephanosporaceae</taxon>
        <taxon>Cristinia</taxon>
    </lineage>
</organism>
<dbReference type="GO" id="GO:0008168">
    <property type="term" value="F:methyltransferase activity"/>
    <property type="evidence" value="ECO:0007669"/>
    <property type="project" value="UniProtKB-KW"/>
</dbReference>
<gene>
    <name evidence="3" type="ORF">BXZ70DRAFT_1010577</name>
</gene>
<dbReference type="SUPFAM" id="SSF53335">
    <property type="entry name" value="S-adenosyl-L-methionine-dependent methyltransferases"/>
    <property type="match status" value="1"/>
</dbReference>
<protein>
    <submittedName>
        <fullName evidence="3">S-adenosyl-L-methionine dependent methyltransferase</fullName>
    </submittedName>
</protein>
<sequence>MVNTKEDDNMHPSAALYTRFVLRGYDFVVLQFSNAFAWCCPTDSALLPLFRQHIGAQAHLDVGPGSGYYLAASAAELAEVERLTLVDLNPDALQYTKERLQAVGHTRTMETMIHDVFKPFPSAMHGQYDSISMFYVFHCLPGAFPHKARDVITRLKPLLKPSAVFYGATILGQAHNWLGNCLMDLYNGKGVFCNKEDTREGLEEALAEHYEEVEVRIVGRVALFVARKPTIKCNVS</sequence>
<dbReference type="PIRSF" id="PIRSF011491">
    <property type="entry name" value="Mtase_YbcY_prd"/>
    <property type="match status" value="1"/>
</dbReference>
<reference evidence="3" key="1">
    <citation type="journal article" date="2021" name="New Phytol.">
        <title>Evolutionary innovations through gain and loss of genes in the ectomycorrhizal Boletales.</title>
        <authorList>
            <person name="Wu G."/>
            <person name="Miyauchi S."/>
            <person name="Morin E."/>
            <person name="Kuo A."/>
            <person name="Drula E."/>
            <person name="Varga T."/>
            <person name="Kohler A."/>
            <person name="Feng B."/>
            <person name="Cao Y."/>
            <person name="Lipzen A."/>
            <person name="Daum C."/>
            <person name="Hundley H."/>
            <person name="Pangilinan J."/>
            <person name="Johnson J."/>
            <person name="Barry K."/>
            <person name="LaButti K."/>
            <person name="Ng V."/>
            <person name="Ahrendt S."/>
            <person name="Min B."/>
            <person name="Choi I.G."/>
            <person name="Park H."/>
            <person name="Plett J.M."/>
            <person name="Magnuson J."/>
            <person name="Spatafora J.W."/>
            <person name="Nagy L.G."/>
            <person name="Henrissat B."/>
            <person name="Grigoriev I.V."/>
            <person name="Yang Z.L."/>
            <person name="Xu J."/>
            <person name="Martin F.M."/>
        </authorList>
    </citation>
    <scope>NUCLEOTIDE SEQUENCE</scope>
    <source>
        <strain evidence="3">KKN 215</strain>
    </source>
</reference>
<comment type="caution">
    <text evidence="3">The sequence shown here is derived from an EMBL/GenBank/DDBJ whole genome shotgun (WGS) entry which is preliminary data.</text>
</comment>
<comment type="similarity">
    <text evidence="1">Belongs to the methyltransferase superfamily.</text>
</comment>
<dbReference type="GO" id="GO:0032259">
    <property type="term" value="P:methylation"/>
    <property type="evidence" value="ECO:0007669"/>
    <property type="project" value="UniProtKB-KW"/>
</dbReference>
<dbReference type="OrthoDB" id="10061782at2759"/>
<evidence type="ECO:0000313" key="4">
    <source>
        <dbReference type="Proteomes" id="UP000813824"/>
    </source>
</evidence>